<organism evidence="1">
    <name type="scientific">Siphoviridae sp. ctcMb1</name>
    <dbReference type="NCBI Taxonomy" id="2827276"/>
    <lineage>
        <taxon>Viruses</taxon>
        <taxon>Duplodnaviria</taxon>
        <taxon>Heunggongvirae</taxon>
        <taxon>Uroviricota</taxon>
        <taxon>Caudoviricetes</taxon>
    </lineage>
</organism>
<sequence length="60" mass="6816">MRFVCDCCHDLTNIEADRMEIQGEKLMVYSRGAMLEWAWCQHVGKQTCFDLAAFGGAKAE</sequence>
<dbReference type="EMBL" id="BK015811">
    <property type="protein sequence ID" value="DAE26238.1"/>
    <property type="molecule type" value="Genomic_DNA"/>
</dbReference>
<proteinExistence type="predicted"/>
<name>A0A8S5R436_9CAUD</name>
<evidence type="ECO:0000313" key="1">
    <source>
        <dbReference type="EMBL" id="DAE26238.1"/>
    </source>
</evidence>
<reference evidence="1" key="1">
    <citation type="journal article" date="2021" name="Proc. Natl. Acad. Sci. U.S.A.">
        <title>A Catalog of Tens of Thousands of Viruses from Human Metagenomes Reveals Hidden Associations with Chronic Diseases.</title>
        <authorList>
            <person name="Tisza M.J."/>
            <person name="Buck C.B."/>
        </authorList>
    </citation>
    <scope>NUCLEOTIDE SEQUENCE</scope>
    <source>
        <strain evidence="1">CtcMb1</strain>
    </source>
</reference>
<accession>A0A8S5R436</accession>
<protein>
    <submittedName>
        <fullName evidence="1">Uncharacterized protein</fullName>
    </submittedName>
</protein>